<reference evidence="2 3" key="1">
    <citation type="submission" date="2019-05" db="EMBL/GenBank/DDBJ databases">
        <title>Another draft genome of Portunus trituberculatus and its Hox gene families provides insights of decapod evolution.</title>
        <authorList>
            <person name="Jeong J.-H."/>
            <person name="Song I."/>
            <person name="Kim S."/>
            <person name="Choi T."/>
            <person name="Kim D."/>
            <person name="Ryu S."/>
            <person name="Kim W."/>
        </authorList>
    </citation>
    <scope>NUCLEOTIDE SEQUENCE [LARGE SCALE GENOMIC DNA]</scope>
    <source>
        <tissue evidence="2">Muscle</tissue>
    </source>
</reference>
<dbReference type="EMBL" id="VSRR010030290">
    <property type="protein sequence ID" value="MPC69969.1"/>
    <property type="molecule type" value="Genomic_DNA"/>
</dbReference>
<proteinExistence type="predicted"/>
<evidence type="ECO:0000313" key="3">
    <source>
        <dbReference type="Proteomes" id="UP000324222"/>
    </source>
</evidence>
<evidence type="ECO:0000256" key="1">
    <source>
        <dbReference type="SAM" id="MobiDB-lite"/>
    </source>
</evidence>
<sequence length="161" mass="17394">MAGVRVPGGGWIEAFAAVNGGRGVRRGWEPSGAGRESSGEERALGWLRVAGERGRARSAPTVSPLRVPAAVPPFSVGPLRCQPAPLPQSLARQDRSKARPDTRHHSLAALSRSTWPSVATPQRHAPPPPLSRSSWIASVIQRVTQHDPLRQRSCWSRRLTA</sequence>
<dbReference type="Proteomes" id="UP000324222">
    <property type="component" value="Unassembled WGS sequence"/>
</dbReference>
<dbReference type="AlphaFoldDB" id="A0A5B7HJR6"/>
<feature type="compositionally biased region" description="Polar residues" evidence="1">
    <location>
        <begin position="111"/>
        <end position="120"/>
    </location>
</feature>
<gene>
    <name evidence="2" type="ORF">E2C01_064202</name>
</gene>
<organism evidence="2 3">
    <name type="scientific">Portunus trituberculatus</name>
    <name type="common">Swimming crab</name>
    <name type="synonym">Neptunus trituberculatus</name>
    <dbReference type="NCBI Taxonomy" id="210409"/>
    <lineage>
        <taxon>Eukaryota</taxon>
        <taxon>Metazoa</taxon>
        <taxon>Ecdysozoa</taxon>
        <taxon>Arthropoda</taxon>
        <taxon>Crustacea</taxon>
        <taxon>Multicrustacea</taxon>
        <taxon>Malacostraca</taxon>
        <taxon>Eumalacostraca</taxon>
        <taxon>Eucarida</taxon>
        <taxon>Decapoda</taxon>
        <taxon>Pleocyemata</taxon>
        <taxon>Brachyura</taxon>
        <taxon>Eubrachyura</taxon>
        <taxon>Portunoidea</taxon>
        <taxon>Portunidae</taxon>
        <taxon>Portuninae</taxon>
        <taxon>Portunus</taxon>
    </lineage>
</organism>
<comment type="caution">
    <text evidence="2">The sequence shown here is derived from an EMBL/GenBank/DDBJ whole genome shotgun (WGS) entry which is preliminary data.</text>
</comment>
<evidence type="ECO:0000313" key="2">
    <source>
        <dbReference type="EMBL" id="MPC69969.1"/>
    </source>
</evidence>
<name>A0A5B7HJR6_PORTR</name>
<feature type="compositionally biased region" description="Basic and acidic residues" evidence="1">
    <location>
        <begin position="92"/>
        <end position="104"/>
    </location>
</feature>
<accession>A0A5B7HJR6</accession>
<protein>
    <submittedName>
        <fullName evidence="2">Uncharacterized protein</fullName>
    </submittedName>
</protein>
<keyword evidence="3" id="KW-1185">Reference proteome</keyword>
<feature type="region of interest" description="Disordered" evidence="1">
    <location>
        <begin position="22"/>
        <end position="41"/>
    </location>
</feature>
<feature type="region of interest" description="Disordered" evidence="1">
    <location>
        <begin position="76"/>
        <end position="133"/>
    </location>
</feature>